<dbReference type="InterPro" id="IPR007527">
    <property type="entry name" value="Znf_SWIM"/>
</dbReference>
<sequence length="546" mass="64946">MLDSMMEEQVLALGKDLHKILPYKDEQNDKLVSQGLRLFQQRSVYQVKASRTEIQAQVQDVVPVKVKLDLDFPMLSRCSCPRDGWCRHRMAVYFYMYEKLGNVNEWYGMWRNGGKLPEDDSAGSKPDLTKLHPSLKRASDLMKTRTDQNRTPEGWYSILATRFEEELDLDELAKRSYMLDMMVNRAYRSLLKDAPLEREWKALYQLYTALFLYEHLGGWLVDYDMSEQSIESILQFLLDEMSESLLSLGVTAIPFAFDPFLDFIREKLIDMISSEQIGQLAIELYQYLWINLFKKKALREKEYDRLMDRLKAQEPMYAGERVAIIHQLLLLGENEKAQMLLEKEASWVILPSETWIRYFFQYQQPEQAVVVLQGIKAKLPEFLNGLGNDYQRSDFSRWFLRQVENDYMIEREPGLLKNLYQYLLPYSYYNLSRLLFTEEDYHEWVELQQHLGYELGELEYLGLKELSKERPDLALPLYHHGIEKLIQNKNRDSYKQAVRYLKKLRTLYKKLKKPERFDQYMMILLDDTKRLRAFQEEVQRGNLVHA</sequence>
<comment type="caution">
    <text evidence="3">The sequence shown here is derived from an EMBL/GenBank/DDBJ whole genome shotgun (WGS) entry which is preliminary data.</text>
</comment>
<dbReference type="RefSeq" id="WP_059351983.1">
    <property type="nucleotide sequence ID" value="NZ_LDYG01000053.1"/>
</dbReference>
<keyword evidence="1" id="KW-0863">Zinc-finger</keyword>
<dbReference type="OrthoDB" id="7593573at2"/>
<reference evidence="3 4" key="1">
    <citation type="journal article" date="2016" name="Front. Microbiol.">
        <title>Microevolution Analysis of Bacillus coahuilensis Unveils Differences in Phosphorus Acquisition Strategies and Their Regulation.</title>
        <authorList>
            <person name="Gomez-Lunar Z."/>
            <person name="Hernandez-Gonzalez I."/>
            <person name="Rodriguez-Torres M.D."/>
            <person name="Souza V."/>
            <person name="Olmedo-Alvarez G."/>
        </authorList>
    </citation>
    <scope>NUCLEOTIDE SEQUENCE [LARGE SCALE GENOMIC DNA]</scope>
    <source>
        <strain evidence="4">p1.1.43</strain>
    </source>
</reference>
<dbReference type="STRING" id="1150625.Q75_16185"/>
<accession>A0A147K483</accession>
<dbReference type="EMBL" id="LDYG01000053">
    <property type="protein sequence ID" value="KUP04127.1"/>
    <property type="molecule type" value="Genomic_DNA"/>
</dbReference>
<keyword evidence="1" id="KW-0479">Metal-binding</keyword>
<dbReference type="AlphaFoldDB" id="A0A147K483"/>
<evidence type="ECO:0000313" key="4">
    <source>
        <dbReference type="Proteomes" id="UP000074108"/>
    </source>
</evidence>
<protein>
    <recommendedName>
        <fullName evidence="2">SWIM-type domain-containing protein</fullName>
    </recommendedName>
</protein>
<name>A0A147K483_9BACI</name>
<dbReference type="GO" id="GO:0008270">
    <property type="term" value="F:zinc ion binding"/>
    <property type="evidence" value="ECO:0007669"/>
    <property type="project" value="UniProtKB-KW"/>
</dbReference>
<keyword evidence="4" id="KW-1185">Reference proteome</keyword>
<organism evidence="3 4">
    <name type="scientific">Bacillus coahuilensis p1.1.43</name>
    <dbReference type="NCBI Taxonomy" id="1150625"/>
    <lineage>
        <taxon>Bacteria</taxon>
        <taxon>Bacillati</taxon>
        <taxon>Bacillota</taxon>
        <taxon>Bacilli</taxon>
        <taxon>Bacillales</taxon>
        <taxon>Bacillaceae</taxon>
        <taxon>Bacillus</taxon>
    </lineage>
</organism>
<dbReference type="PROSITE" id="PS50966">
    <property type="entry name" value="ZF_SWIM"/>
    <property type="match status" value="1"/>
</dbReference>
<feature type="domain" description="SWIM-type" evidence="2">
    <location>
        <begin position="64"/>
        <end position="97"/>
    </location>
</feature>
<evidence type="ECO:0000313" key="3">
    <source>
        <dbReference type="EMBL" id="KUP04127.1"/>
    </source>
</evidence>
<keyword evidence="1" id="KW-0862">Zinc</keyword>
<dbReference type="Proteomes" id="UP000074108">
    <property type="component" value="Unassembled WGS sequence"/>
</dbReference>
<gene>
    <name evidence="3" type="ORF">Q75_16185</name>
</gene>
<evidence type="ECO:0000259" key="2">
    <source>
        <dbReference type="PROSITE" id="PS50966"/>
    </source>
</evidence>
<proteinExistence type="predicted"/>
<evidence type="ECO:0000256" key="1">
    <source>
        <dbReference type="PROSITE-ProRule" id="PRU00325"/>
    </source>
</evidence>
<dbReference type="PATRIC" id="fig|1150625.3.peg.3393"/>